<comment type="similarity">
    <text evidence="1 3">Belongs to the EXO70 family.</text>
</comment>
<dbReference type="InterPro" id="IPR016159">
    <property type="entry name" value="Cullin_repeat-like_dom_sf"/>
</dbReference>
<feature type="region of interest" description="Disordered" evidence="4">
    <location>
        <begin position="65"/>
        <end position="88"/>
    </location>
</feature>
<evidence type="ECO:0000313" key="8">
    <source>
        <dbReference type="Proteomes" id="UP001188597"/>
    </source>
</evidence>
<evidence type="ECO:0000259" key="6">
    <source>
        <dbReference type="Pfam" id="PF03081"/>
    </source>
</evidence>
<keyword evidence="2 3" id="KW-0813">Transport</keyword>
<dbReference type="AlphaFoldDB" id="A0AA88VV09"/>
<dbReference type="PANTHER" id="PTHR12542">
    <property type="entry name" value="EXOCYST COMPLEX PROTEIN EXO70"/>
    <property type="match status" value="1"/>
</dbReference>
<dbReference type="GO" id="GO:0015031">
    <property type="term" value="P:protein transport"/>
    <property type="evidence" value="ECO:0007669"/>
    <property type="project" value="UniProtKB-KW"/>
</dbReference>
<evidence type="ECO:0000256" key="2">
    <source>
        <dbReference type="ARBA" id="ARBA00022448"/>
    </source>
</evidence>
<feature type="compositionally biased region" description="Polar residues" evidence="4">
    <location>
        <begin position="65"/>
        <end position="80"/>
    </location>
</feature>
<evidence type="ECO:0000256" key="3">
    <source>
        <dbReference type="RuleBase" id="RU365026"/>
    </source>
</evidence>
<dbReference type="EMBL" id="JAVXUP010001171">
    <property type="protein sequence ID" value="KAK3015025.1"/>
    <property type="molecule type" value="Genomic_DNA"/>
</dbReference>
<keyword evidence="3" id="KW-0268">Exocytosis</keyword>
<dbReference type="GO" id="GO:0005546">
    <property type="term" value="F:phosphatidylinositol-4,5-bisphosphate binding"/>
    <property type="evidence" value="ECO:0007669"/>
    <property type="project" value="InterPro"/>
</dbReference>
<protein>
    <recommendedName>
        <fullName evidence="3">Exocyst subunit Exo70 family protein</fullName>
    </recommendedName>
</protein>
<keyword evidence="3" id="KW-0653">Protein transport</keyword>
<dbReference type="GO" id="GO:0006887">
    <property type="term" value="P:exocytosis"/>
    <property type="evidence" value="ECO:0007669"/>
    <property type="project" value="UniProtKB-KW"/>
</dbReference>
<gene>
    <name evidence="7" type="ORF">RJ639_005609</name>
</gene>
<dbReference type="Pfam" id="PF20669">
    <property type="entry name" value="Exo70_N"/>
    <property type="match status" value="1"/>
</dbReference>
<organism evidence="7 8">
    <name type="scientific">Escallonia herrerae</name>
    <dbReference type="NCBI Taxonomy" id="1293975"/>
    <lineage>
        <taxon>Eukaryota</taxon>
        <taxon>Viridiplantae</taxon>
        <taxon>Streptophyta</taxon>
        <taxon>Embryophyta</taxon>
        <taxon>Tracheophyta</taxon>
        <taxon>Spermatophyta</taxon>
        <taxon>Magnoliopsida</taxon>
        <taxon>eudicotyledons</taxon>
        <taxon>Gunneridae</taxon>
        <taxon>Pentapetalae</taxon>
        <taxon>asterids</taxon>
        <taxon>campanulids</taxon>
        <taxon>Escalloniales</taxon>
        <taxon>Escalloniaceae</taxon>
        <taxon>Escallonia</taxon>
    </lineage>
</organism>
<dbReference type="SUPFAM" id="SSF74788">
    <property type="entry name" value="Cullin repeat-like"/>
    <property type="match status" value="1"/>
</dbReference>
<dbReference type="Pfam" id="PF03081">
    <property type="entry name" value="Exo70_C"/>
    <property type="match status" value="1"/>
</dbReference>
<feature type="signal peptide" evidence="5">
    <location>
        <begin position="1"/>
        <end position="21"/>
    </location>
</feature>
<dbReference type="InterPro" id="IPR004140">
    <property type="entry name" value="Exo70"/>
</dbReference>
<proteinExistence type="inferred from homology"/>
<name>A0AA88VV09_9ASTE</name>
<dbReference type="GO" id="GO:0000145">
    <property type="term" value="C:exocyst"/>
    <property type="evidence" value="ECO:0007669"/>
    <property type="project" value="InterPro"/>
</dbReference>
<feature type="chain" id="PRO_5041707800" description="Exocyst subunit Exo70 family protein" evidence="5">
    <location>
        <begin position="22"/>
        <end position="410"/>
    </location>
</feature>
<keyword evidence="8" id="KW-1185">Reference proteome</keyword>
<evidence type="ECO:0000313" key="7">
    <source>
        <dbReference type="EMBL" id="KAK3015025.1"/>
    </source>
</evidence>
<dbReference type="Proteomes" id="UP001188597">
    <property type="component" value="Unassembled WGS sequence"/>
</dbReference>
<evidence type="ECO:0000256" key="4">
    <source>
        <dbReference type="SAM" id="MobiDB-lite"/>
    </source>
</evidence>
<evidence type="ECO:0000256" key="1">
    <source>
        <dbReference type="ARBA" id="ARBA00006756"/>
    </source>
</evidence>
<accession>A0AA88VV09</accession>
<reference evidence="7" key="1">
    <citation type="submission" date="2022-12" db="EMBL/GenBank/DDBJ databases">
        <title>Draft genome assemblies for two species of Escallonia (Escalloniales).</title>
        <authorList>
            <person name="Chanderbali A."/>
            <person name="Dervinis C."/>
            <person name="Anghel I."/>
            <person name="Soltis D."/>
            <person name="Soltis P."/>
            <person name="Zapata F."/>
        </authorList>
    </citation>
    <scope>NUCLEOTIDE SEQUENCE</scope>
    <source>
        <strain evidence="7">UCBG64.0493</strain>
        <tissue evidence="7">Leaf</tissue>
    </source>
</reference>
<comment type="function">
    <text evidence="3">Component of the exocyst complex.</text>
</comment>
<sequence length="410" mass="45792">MSVCHPVPVLAILLFIVCCHALILAGNSLGPFCHVNKATAHYTSVDKNLLGPYPASAVRDLTSSAPKLQSGHQDIESNPITPLGDAKKTLTSPGDQCFTVSKLAEEEDDEVSEIGQFNLINEKVLNWEVETSVGDCSSKEANAYWKTVSDARKLVESLESLNLGKDVKKNMLLQEVLGGAMTRIELEFRRMLADNPLPPSYKKEDVLDESLIVSRGKVAVAGVFQRDLVHPDVISDLRCIANLMFDLNHGKECSQAFICIRKQALQDCLSIFRLEILNNEDALSTERERDTLEFKIRQWIHGMRVFVKVYLPREKWLTNQIFGELDSVSSFCFAELSRASVWEVLNNFGKGLAIYHHKPENLFCVIHVYEVLVDLVLDIDALYSDETGSCVKAECQGLLRRLGDCAKAVF</sequence>
<feature type="domain" description="Exocyst complex subunit Exo70 C-terminal" evidence="6">
    <location>
        <begin position="298"/>
        <end position="410"/>
    </location>
</feature>
<evidence type="ECO:0000256" key="5">
    <source>
        <dbReference type="SAM" id="SignalP"/>
    </source>
</evidence>
<keyword evidence="5" id="KW-0732">Signal</keyword>
<dbReference type="PANTHER" id="PTHR12542:SF49">
    <property type="entry name" value="EXOCYST SUBUNIT EXO70 FAMILY PROTEIN"/>
    <property type="match status" value="1"/>
</dbReference>
<dbReference type="Gene3D" id="1.20.1280.170">
    <property type="entry name" value="Exocyst complex component Exo70"/>
    <property type="match status" value="1"/>
</dbReference>
<comment type="caution">
    <text evidence="7">The sequence shown here is derived from an EMBL/GenBank/DDBJ whole genome shotgun (WGS) entry which is preliminary data.</text>
</comment>
<dbReference type="InterPro" id="IPR046364">
    <property type="entry name" value="Exo70_C"/>
</dbReference>